<dbReference type="Pfam" id="PF22666">
    <property type="entry name" value="Glyco_hydro_2_N2"/>
    <property type="match status" value="1"/>
</dbReference>
<organism evidence="9 10">
    <name type="scientific">Prorocentrum cordatum</name>
    <dbReference type="NCBI Taxonomy" id="2364126"/>
    <lineage>
        <taxon>Eukaryota</taxon>
        <taxon>Sar</taxon>
        <taxon>Alveolata</taxon>
        <taxon>Dinophyceae</taxon>
        <taxon>Prorocentrales</taxon>
        <taxon>Prorocentraceae</taxon>
        <taxon>Prorocentrum</taxon>
    </lineage>
</organism>
<feature type="signal peptide" evidence="6">
    <location>
        <begin position="1"/>
        <end position="20"/>
    </location>
</feature>
<dbReference type="InterPro" id="IPR054593">
    <property type="entry name" value="Beta-mannosidase-like_N2"/>
</dbReference>
<dbReference type="InterPro" id="IPR008979">
    <property type="entry name" value="Galactose-bd-like_sf"/>
</dbReference>
<dbReference type="InterPro" id="IPR036156">
    <property type="entry name" value="Beta-gal/glucu_dom_sf"/>
</dbReference>
<evidence type="ECO:0000256" key="1">
    <source>
        <dbReference type="ARBA" id="ARBA00000829"/>
    </source>
</evidence>
<keyword evidence="10" id="KW-1185">Reference proteome</keyword>
<dbReference type="InterPro" id="IPR041625">
    <property type="entry name" value="Beta-mannosidase_Ig"/>
</dbReference>
<reference evidence="9" key="1">
    <citation type="submission" date="2023-10" db="EMBL/GenBank/DDBJ databases">
        <authorList>
            <person name="Chen Y."/>
            <person name="Shah S."/>
            <person name="Dougan E. K."/>
            <person name="Thang M."/>
            <person name="Chan C."/>
        </authorList>
    </citation>
    <scope>NUCLEOTIDE SEQUENCE [LARGE SCALE GENOMIC DNA]</scope>
</reference>
<evidence type="ECO:0000256" key="2">
    <source>
        <dbReference type="ARBA" id="ARBA00012754"/>
    </source>
</evidence>
<dbReference type="Gene3D" id="2.60.40.10">
    <property type="entry name" value="Immunoglobulins"/>
    <property type="match status" value="2"/>
</dbReference>
<evidence type="ECO:0000313" key="9">
    <source>
        <dbReference type="EMBL" id="CAK0819957.1"/>
    </source>
</evidence>
<keyword evidence="4" id="KW-0325">Glycoprotein</keyword>
<dbReference type="InterPro" id="IPR050887">
    <property type="entry name" value="Beta-mannosidase_GH2"/>
</dbReference>
<comment type="caution">
    <text evidence="9">The sequence shown here is derived from an EMBL/GenBank/DDBJ whole genome shotgun (WGS) entry which is preliminary data.</text>
</comment>
<feature type="chain" id="PRO_5046491408" description="beta-mannosidase" evidence="6">
    <location>
        <begin position="21"/>
        <end position="917"/>
    </location>
</feature>
<protein>
    <recommendedName>
        <fullName evidence="2">beta-mannosidase</fullName>
        <ecNumber evidence="2">3.2.1.25</ecNumber>
    </recommendedName>
</protein>
<evidence type="ECO:0000259" key="8">
    <source>
        <dbReference type="Pfam" id="PF22666"/>
    </source>
</evidence>
<keyword evidence="6" id="KW-0732">Signal</keyword>
<feature type="domain" description="Beta-mannosidase-like galactose-binding" evidence="8">
    <location>
        <begin position="48"/>
        <end position="165"/>
    </location>
</feature>
<sequence length="917" mass="100338">MRRAYTGAGLFVFTLDVVHGSGLRDNPIAGDAIRYLDGRWLASTPGLSIPATVPGDLVSDLHAADMIGNPLYELNWLNSSLWDDNVWTYSTSFEAMPNAVLVFDGVKMGAEVKVNGLTLGTMTDQFLRYTFPLESLKETNSLEVSFDKKIVCDGRWMACSGGWDWAPYSDTKQEDTRTFTKGIWKSVYIVSIGAAAIEHFVPHVFFKGGYPVNMLVDGDHSGFEVRSRVHFYASKQGTSGTLSIGTEWGASLSQRIELPSGRSSVAIKLEASASQVKLWWPSGMGAQPLYRISATFTPDVSGEIVSTERRIGFRFVALVTGNDTDDAYRQKAVDEEGSDAHGMYFRVNGAIIFSRGANMIPMEEIEGWMDAGAHAELVKSAAAANFNTLRVWGGGMFLPDVWYDTCDELGLLVYHDMQYAGQNPRATPTQDSELRHQVRRLSHHASIVIWDGCNECQVKMGTDTGIYATFVMTVVAQEDKSRVVWPSCPALGWTTGVHKLTQFPNGNNLTTPDYGGLIEVHGPYQHGTGFPAVNNHGGVLQLFDSDIPLKLQETKTGPALQNLFTSEFGGAVMSSFESMSPTLDPKHWSLHAGQPSDTCEDGPTVQCKGANVMAQRNYPCDNFVEVFFGKSGASHFNSSGEFTFKKQLYQCMLGHALHIKGKIEGLRASNSFGVIVWQYNEIWPTGGWGSIEYGNPKFDGQVIGGRWKPLHYWYKSSIFQDVMATCGQNGVCYVKNDSPFPFTGTLVLNSTHFQTGIVTTLYKVNVVLPAGPGTTKWVQSEAVQNLDGVGEILQAVVIDGSGTVVSQNTIPFATPEKMILKKAVLSVEATKDCGGHYTALVKSDAVAVYVTLTTLAHGIFEDNAFLLLPPGRAVKFMPSALSPHSNETAFERFQKSLRVEDVSVYKGEGPTPSAQYV</sequence>
<evidence type="ECO:0000256" key="5">
    <source>
        <dbReference type="ARBA" id="ARBA00023295"/>
    </source>
</evidence>
<dbReference type="SUPFAM" id="SSF51445">
    <property type="entry name" value="(Trans)glycosidases"/>
    <property type="match status" value="1"/>
</dbReference>
<evidence type="ECO:0000256" key="3">
    <source>
        <dbReference type="ARBA" id="ARBA00022801"/>
    </source>
</evidence>
<evidence type="ECO:0000313" key="10">
    <source>
        <dbReference type="Proteomes" id="UP001189429"/>
    </source>
</evidence>
<dbReference type="SUPFAM" id="SSF49785">
    <property type="entry name" value="Galactose-binding domain-like"/>
    <property type="match status" value="1"/>
</dbReference>
<dbReference type="Gene3D" id="3.20.20.80">
    <property type="entry name" value="Glycosidases"/>
    <property type="match status" value="1"/>
</dbReference>
<evidence type="ECO:0000256" key="4">
    <source>
        <dbReference type="ARBA" id="ARBA00023180"/>
    </source>
</evidence>
<dbReference type="Gene3D" id="2.60.120.260">
    <property type="entry name" value="Galactose-binding domain-like"/>
    <property type="match status" value="1"/>
</dbReference>
<comment type="catalytic activity">
    <reaction evidence="1">
        <text>Hydrolysis of terminal, non-reducing beta-D-mannose residues in beta-D-mannosides.</text>
        <dbReference type="EC" id="3.2.1.25"/>
    </reaction>
</comment>
<dbReference type="InterPro" id="IPR013783">
    <property type="entry name" value="Ig-like_fold"/>
</dbReference>
<dbReference type="PANTHER" id="PTHR43730:SF1">
    <property type="entry name" value="BETA-MANNOSIDASE"/>
    <property type="match status" value="1"/>
</dbReference>
<accession>A0ABN9RMQ1</accession>
<dbReference type="PANTHER" id="PTHR43730">
    <property type="entry name" value="BETA-MANNOSIDASE"/>
    <property type="match status" value="1"/>
</dbReference>
<keyword evidence="5" id="KW-0326">Glycosidase</keyword>
<dbReference type="Pfam" id="PF17753">
    <property type="entry name" value="Ig_mannosidase"/>
    <property type="match status" value="1"/>
</dbReference>
<evidence type="ECO:0000259" key="7">
    <source>
        <dbReference type="Pfam" id="PF17753"/>
    </source>
</evidence>
<dbReference type="SUPFAM" id="SSF49303">
    <property type="entry name" value="beta-Galactosidase/glucuronidase domain"/>
    <property type="match status" value="1"/>
</dbReference>
<dbReference type="EMBL" id="CAUYUJ010007213">
    <property type="protein sequence ID" value="CAK0819957.1"/>
    <property type="molecule type" value="Genomic_DNA"/>
</dbReference>
<name>A0ABN9RMQ1_9DINO</name>
<dbReference type="InterPro" id="IPR017853">
    <property type="entry name" value="GH"/>
</dbReference>
<gene>
    <name evidence="9" type="ORF">PCOR1329_LOCUS21799</name>
</gene>
<keyword evidence="3" id="KW-0378">Hydrolase</keyword>
<dbReference type="EC" id="3.2.1.25" evidence="2"/>
<proteinExistence type="predicted"/>
<dbReference type="Proteomes" id="UP001189429">
    <property type="component" value="Unassembled WGS sequence"/>
</dbReference>
<feature type="domain" description="Beta-mannosidase Ig-fold" evidence="7">
    <location>
        <begin position="831"/>
        <end position="901"/>
    </location>
</feature>
<evidence type="ECO:0000256" key="6">
    <source>
        <dbReference type="SAM" id="SignalP"/>
    </source>
</evidence>